<gene>
    <name evidence="2" type="ORF">G3R48_16915</name>
</gene>
<name>A0ABS5I6K9_9GAMM</name>
<evidence type="ECO:0000256" key="1">
    <source>
        <dbReference type="SAM" id="Coils"/>
    </source>
</evidence>
<reference evidence="2 3" key="1">
    <citation type="submission" date="2020-02" db="EMBL/GenBank/DDBJ databases">
        <title>Shewanella WXL01 sp. nov., a marine bacterium isolated from green algae in Luhuitou Fringing Reef (Northern South China Sea).</title>
        <authorList>
            <person name="Wang X."/>
        </authorList>
    </citation>
    <scope>NUCLEOTIDE SEQUENCE [LARGE SCALE GENOMIC DNA]</scope>
    <source>
        <strain evidence="2 3">MCCC 1A01895</strain>
    </source>
</reference>
<proteinExistence type="predicted"/>
<sequence length="153" mass="16058">LNVLTGGLGSVVTLGGKLVVSKAAVIASKAVVAAAKDTNEIKALENIAADVTKKADDVIRETLTANKKNITSQHTLTADEALEAGQQFLGKNYTEIGKPGSGVFRSADGTKQFRMDNGSLSGSHAPNKPHVHLEIYKPGSNKPTVNNHIPFVD</sequence>
<accession>A0ABS5I6K9</accession>
<organism evidence="2 3">
    <name type="scientific">Shewanella intestini</name>
    <dbReference type="NCBI Taxonomy" id="2017544"/>
    <lineage>
        <taxon>Bacteria</taxon>
        <taxon>Pseudomonadati</taxon>
        <taxon>Pseudomonadota</taxon>
        <taxon>Gammaproteobacteria</taxon>
        <taxon>Alteromonadales</taxon>
        <taxon>Shewanellaceae</taxon>
        <taxon>Shewanella</taxon>
    </lineage>
</organism>
<keyword evidence="3" id="KW-1185">Reference proteome</keyword>
<protein>
    <submittedName>
        <fullName evidence="2">Uncharacterized protein</fullName>
    </submittedName>
</protein>
<comment type="caution">
    <text evidence="2">The sequence shown here is derived from an EMBL/GenBank/DDBJ whole genome shotgun (WGS) entry which is preliminary data.</text>
</comment>
<feature type="coiled-coil region" evidence="1">
    <location>
        <begin position="34"/>
        <end position="61"/>
    </location>
</feature>
<keyword evidence="1" id="KW-0175">Coiled coil</keyword>
<dbReference type="Proteomes" id="UP000811844">
    <property type="component" value="Unassembled WGS sequence"/>
</dbReference>
<feature type="non-terminal residue" evidence="2">
    <location>
        <position position="1"/>
    </location>
</feature>
<evidence type="ECO:0000313" key="2">
    <source>
        <dbReference type="EMBL" id="MBR9729647.1"/>
    </source>
</evidence>
<dbReference type="EMBL" id="JAAIKR010000034">
    <property type="protein sequence ID" value="MBR9729647.1"/>
    <property type="molecule type" value="Genomic_DNA"/>
</dbReference>
<evidence type="ECO:0000313" key="3">
    <source>
        <dbReference type="Proteomes" id="UP000811844"/>
    </source>
</evidence>
<dbReference type="RefSeq" id="WP_212593415.1">
    <property type="nucleotide sequence ID" value="NZ_JAAIKR010000034.1"/>
</dbReference>